<keyword evidence="2" id="KW-0732">Signal</keyword>
<name>A0A518D7W1_9BACT</name>
<evidence type="ECO:0000259" key="3">
    <source>
        <dbReference type="SMART" id="SM00776"/>
    </source>
</evidence>
<dbReference type="OrthoDB" id="272011at2"/>
<dbReference type="Pfam" id="PF08305">
    <property type="entry name" value="NPCBM"/>
    <property type="match status" value="1"/>
</dbReference>
<dbReference type="KEGG" id="pnd:Pla175_09370"/>
<protein>
    <submittedName>
        <fullName evidence="4">NPCBM/NEW2 domain protein</fullName>
    </submittedName>
</protein>
<dbReference type="InterPro" id="IPR008979">
    <property type="entry name" value="Galactose-bd-like_sf"/>
</dbReference>
<dbReference type="Gene3D" id="2.60.120.1060">
    <property type="entry name" value="NPCBM/NEW2 domain"/>
    <property type="match status" value="1"/>
</dbReference>
<evidence type="ECO:0000313" key="5">
    <source>
        <dbReference type="Proteomes" id="UP000317429"/>
    </source>
</evidence>
<feature type="region of interest" description="Disordered" evidence="1">
    <location>
        <begin position="27"/>
        <end position="52"/>
    </location>
</feature>
<reference evidence="4 5" key="1">
    <citation type="submission" date="2019-02" db="EMBL/GenBank/DDBJ databases">
        <title>Deep-cultivation of Planctomycetes and their phenomic and genomic characterization uncovers novel biology.</title>
        <authorList>
            <person name="Wiegand S."/>
            <person name="Jogler M."/>
            <person name="Boedeker C."/>
            <person name="Pinto D."/>
            <person name="Vollmers J."/>
            <person name="Rivas-Marin E."/>
            <person name="Kohn T."/>
            <person name="Peeters S.H."/>
            <person name="Heuer A."/>
            <person name="Rast P."/>
            <person name="Oberbeckmann S."/>
            <person name="Bunk B."/>
            <person name="Jeske O."/>
            <person name="Meyerdierks A."/>
            <person name="Storesund J.E."/>
            <person name="Kallscheuer N."/>
            <person name="Luecker S."/>
            <person name="Lage O.M."/>
            <person name="Pohl T."/>
            <person name="Merkel B.J."/>
            <person name="Hornburger P."/>
            <person name="Mueller R.-W."/>
            <person name="Bruemmer F."/>
            <person name="Labrenz M."/>
            <person name="Spormann A.M."/>
            <person name="Op den Camp H."/>
            <person name="Overmann J."/>
            <person name="Amann R."/>
            <person name="Jetten M.S.M."/>
            <person name="Mascher T."/>
            <person name="Medema M.H."/>
            <person name="Devos D.P."/>
            <person name="Kaster A.-K."/>
            <person name="Ovreas L."/>
            <person name="Rohde M."/>
            <person name="Galperin M.Y."/>
            <person name="Jogler C."/>
        </authorList>
    </citation>
    <scope>NUCLEOTIDE SEQUENCE [LARGE SCALE GENOMIC DNA]</scope>
    <source>
        <strain evidence="4 5">Pla175</strain>
    </source>
</reference>
<feature type="signal peptide" evidence="2">
    <location>
        <begin position="1"/>
        <end position="22"/>
    </location>
</feature>
<dbReference type="SUPFAM" id="SSF49785">
    <property type="entry name" value="Galactose-binding domain-like"/>
    <property type="match status" value="1"/>
</dbReference>
<dbReference type="InterPro" id="IPR013222">
    <property type="entry name" value="Glyco_hyd_98_carb-bd"/>
</dbReference>
<gene>
    <name evidence="4" type="ORF">Pla175_09370</name>
</gene>
<organism evidence="4 5">
    <name type="scientific">Pirellulimonas nuda</name>
    <dbReference type="NCBI Taxonomy" id="2528009"/>
    <lineage>
        <taxon>Bacteria</taxon>
        <taxon>Pseudomonadati</taxon>
        <taxon>Planctomycetota</taxon>
        <taxon>Planctomycetia</taxon>
        <taxon>Pirellulales</taxon>
        <taxon>Lacipirellulaceae</taxon>
        <taxon>Pirellulimonas</taxon>
    </lineage>
</organism>
<accession>A0A518D7W1</accession>
<proteinExistence type="predicted"/>
<dbReference type="InterPro" id="IPR038637">
    <property type="entry name" value="NPCBM_sf"/>
</dbReference>
<feature type="compositionally biased region" description="Low complexity" evidence="1">
    <location>
        <begin position="27"/>
        <end position="40"/>
    </location>
</feature>
<sequence length="403" mass="42803" precursor="true">MTPRVTHSLMLAAALMALAASAARGAPDAAPDRTAAPTIDADGRVSTPGADGETVEHEAGAFVRWGAPRESRGRWVAELADGSRVVLYPAWTRRASVSIDAERVSLRGESLLPIEAPRSALRRLLIKAADDTLLLDACTERGTPSADLLWTAAGDRLEGRLAGVQERVVKFEAAGQPVELPLAEIAALRLAGADREHDTARLAIGLADGSLLLAAEAVLDASGLRAKLAGGLEAASDNPESVVFVQTLAGGFRYLSDARPVDYVQTPYSTIKWPFAVDRSLTGGPLWVDGQRRTKGIACHSASRIIYKLEPNDRRFRSEAALEDDAGPGGSVIFRVLAIRDGKFEPLFASETVRTGDPPIAIDVDVSGAQGIALVADYADYGDQSDHAAWIDARLEEGEPQSR</sequence>
<dbReference type="EMBL" id="CP036291">
    <property type="protein sequence ID" value="QDU87572.1"/>
    <property type="molecule type" value="Genomic_DNA"/>
</dbReference>
<feature type="domain" description="Glycosyl hydrolase family 98 putative carbohydrate-binding module" evidence="3">
    <location>
        <begin position="249"/>
        <end position="397"/>
    </location>
</feature>
<evidence type="ECO:0000256" key="2">
    <source>
        <dbReference type="SAM" id="SignalP"/>
    </source>
</evidence>
<dbReference type="AlphaFoldDB" id="A0A518D7W1"/>
<evidence type="ECO:0000256" key="1">
    <source>
        <dbReference type="SAM" id="MobiDB-lite"/>
    </source>
</evidence>
<keyword evidence="5" id="KW-1185">Reference proteome</keyword>
<dbReference type="Proteomes" id="UP000317429">
    <property type="component" value="Chromosome"/>
</dbReference>
<feature type="chain" id="PRO_5021862620" evidence="2">
    <location>
        <begin position="23"/>
        <end position="403"/>
    </location>
</feature>
<dbReference type="SMART" id="SM00776">
    <property type="entry name" value="NPCBM"/>
    <property type="match status" value="1"/>
</dbReference>
<evidence type="ECO:0000313" key="4">
    <source>
        <dbReference type="EMBL" id="QDU87572.1"/>
    </source>
</evidence>